<gene>
    <name evidence="1" type="ORF">RhiirA1_453627</name>
</gene>
<name>A0A2N0S734_9GLOM</name>
<dbReference type="VEuPathDB" id="FungiDB:FUN_019680"/>
<protein>
    <submittedName>
        <fullName evidence="1">Uncharacterized protein</fullName>
    </submittedName>
</protein>
<accession>A0A2N0S734</accession>
<dbReference type="VEuPathDB" id="FungiDB:RhiirA1_453627"/>
<sequence>MEIENSFNCLFLENYLVIPIPVYKDDKNNKFFKSYDDERISSQCQEKRDQKKCFYRRKHCRKLQGKEMEPEELFEEYFQDELNSKNFNASNIHIIATTAPVFATRLPNYAEKNINTIIDNLRKTFPHIDDVDKPFFRKLAQKLAVIWERSLDFSLETLNNPYVKLNQSPSIFKICLPYGVTEMTRDGIDLRFPPFEANTEMIYMNPLYHDPQFQETVNLSEGGKTSTTFAIAAEHWAIHVDCSHIISDYNNQLSSELVAVKVKCPSFNNIPLQELALRKLDIVFASRVLILIKMYVEQKIKTPKDWLLAQLYGLDKDSITLIYENLSELSVEEFSSLIRFINKCLNIGRILFIQDEAQSQCLCRPEFREYFGGITSVGKFDAPRKVHLVLKLPYLSPDDVIRVLTTVINVDGASPETLSYLRNIPKGRPQNYKDDEFVKTSKKWFEQMSNSIAGYLRNTAKSAGAELIQHGILPIHSPPFITLNPHKIDSLSFKVNGDLES</sequence>
<dbReference type="AlphaFoldDB" id="A0A2N0S734"/>
<dbReference type="VEuPathDB" id="FungiDB:RhiirFUN_011318"/>
<proteinExistence type="predicted"/>
<reference evidence="1 2" key="1">
    <citation type="submission" date="2017-10" db="EMBL/GenBank/DDBJ databases">
        <title>Extensive intraspecific genome diversity in a model arbuscular mycorrhizal fungus.</title>
        <authorList>
            <person name="Chen E.C.H."/>
            <person name="Morin E."/>
            <person name="Baudet D."/>
            <person name="Noel J."/>
            <person name="Ndikumana S."/>
            <person name="Charron P."/>
            <person name="St-Onge C."/>
            <person name="Giorgi J."/>
            <person name="Grigoriev I.V."/>
            <person name="Roux C."/>
            <person name="Martin F.M."/>
            <person name="Corradi N."/>
        </authorList>
    </citation>
    <scope>NUCLEOTIDE SEQUENCE [LARGE SCALE GENOMIC DNA]</scope>
    <source>
        <strain evidence="1 2">A1</strain>
    </source>
</reference>
<reference evidence="1 2" key="2">
    <citation type="submission" date="2017-10" db="EMBL/GenBank/DDBJ databases">
        <title>Genome analyses suggest a sexual origin of heterokaryosis in a supposedly ancient asexual fungus.</title>
        <authorList>
            <person name="Corradi N."/>
            <person name="Sedzielewska K."/>
            <person name="Noel J."/>
            <person name="Charron P."/>
            <person name="Farinelli L."/>
            <person name="Marton T."/>
            <person name="Kruger M."/>
            <person name="Pelin A."/>
            <person name="Brachmann A."/>
            <person name="Corradi N."/>
        </authorList>
    </citation>
    <scope>NUCLEOTIDE SEQUENCE [LARGE SCALE GENOMIC DNA]</scope>
    <source>
        <strain evidence="1 2">A1</strain>
    </source>
</reference>
<dbReference type="EMBL" id="LLXH01000170">
    <property type="protein sequence ID" value="PKC71363.1"/>
    <property type="molecule type" value="Genomic_DNA"/>
</dbReference>
<dbReference type="Proteomes" id="UP000232688">
    <property type="component" value="Unassembled WGS sequence"/>
</dbReference>
<evidence type="ECO:0000313" key="1">
    <source>
        <dbReference type="EMBL" id="PKC71363.1"/>
    </source>
</evidence>
<organism evidence="1 2">
    <name type="scientific">Rhizophagus irregularis</name>
    <dbReference type="NCBI Taxonomy" id="588596"/>
    <lineage>
        <taxon>Eukaryota</taxon>
        <taxon>Fungi</taxon>
        <taxon>Fungi incertae sedis</taxon>
        <taxon>Mucoromycota</taxon>
        <taxon>Glomeromycotina</taxon>
        <taxon>Glomeromycetes</taxon>
        <taxon>Glomerales</taxon>
        <taxon>Glomeraceae</taxon>
        <taxon>Rhizophagus</taxon>
    </lineage>
</organism>
<comment type="caution">
    <text evidence="1">The sequence shown here is derived from an EMBL/GenBank/DDBJ whole genome shotgun (WGS) entry which is preliminary data.</text>
</comment>
<evidence type="ECO:0000313" key="2">
    <source>
        <dbReference type="Proteomes" id="UP000232688"/>
    </source>
</evidence>